<dbReference type="GO" id="GO:0006351">
    <property type="term" value="P:DNA-templated transcription"/>
    <property type="evidence" value="ECO:0007669"/>
    <property type="project" value="InterPro"/>
</dbReference>
<dbReference type="RefSeq" id="XP_033602126.1">
    <property type="nucleotide sequence ID" value="XM_033749349.1"/>
</dbReference>
<dbReference type="CDD" id="cd12148">
    <property type="entry name" value="fungal_TF_MHR"/>
    <property type="match status" value="1"/>
</dbReference>
<accession>A0A6A6WAT4</accession>
<organism evidence="8 9">
    <name type="scientific">Pseudovirgaria hyperparasitica</name>
    <dbReference type="NCBI Taxonomy" id="470096"/>
    <lineage>
        <taxon>Eukaryota</taxon>
        <taxon>Fungi</taxon>
        <taxon>Dikarya</taxon>
        <taxon>Ascomycota</taxon>
        <taxon>Pezizomycotina</taxon>
        <taxon>Dothideomycetes</taxon>
        <taxon>Dothideomycetes incertae sedis</taxon>
        <taxon>Acrospermales</taxon>
        <taxon>Acrospermaceae</taxon>
        <taxon>Pseudovirgaria</taxon>
    </lineage>
</organism>
<dbReference type="GO" id="GO:0003677">
    <property type="term" value="F:DNA binding"/>
    <property type="evidence" value="ECO:0007669"/>
    <property type="project" value="InterPro"/>
</dbReference>
<evidence type="ECO:0000313" key="9">
    <source>
        <dbReference type="Proteomes" id="UP000799437"/>
    </source>
</evidence>
<evidence type="ECO:0000259" key="7">
    <source>
        <dbReference type="Pfam" id="PF04082"/>
    </source>
</evidence>
<dbReference type="PANTHER" id="PTHR47660:SF7">
    <property type="entry name" value="TRANSCRIPTION FACTOR WITH C2H2 AND ZN(2)-CYS(6) DNA BINDING DOMAIN (EUROFUNG)"/>
    <property type="match status" value="1"/>
</dbReference>
<gene>
    <name evidence="8" type="ORF">EJ05DRAFT_536940</name>
</gene>
<dbReference type="Pfam" id="PF04082">
    <property type="entry name" value="Fungal_trans"/>
    <property type="match status" value="1"/>
</dbReference>
<feature type="domain" description="Xylanolytic transcriptional activator regulatory" evidence="7">
    <location>
        <begin position="275"/>
        <end position="473"/>
    </location>
</feature>
<sequence>MNAAAFVPSPDQASPDVRHARSRSEIEDGHPVGLEHRTRLNSNQSLDRPSFKHRRVHGKALDLGLQSAIPEEGSTSPPTSQSPSSASRPDLDMMHPTVFRAAHKLSSINWIGSSPMFGHMPDLQDHMDSQPDISSAIPNGTFNSSSLLPLNNSPLALLDINSAYHAGSPASANQGKKRQGYYYVDGGGARLPRVKKRRLNVDAFEYPPLDIQSPGDFYFAIPHIPESSSAKPRVDFVTYTAITAAFRDHCIHNTLLQPCFEDTPFIPLNTMNHLIDLYIAHMHPLLPFLHLSSMDLNQCSWVLALAVATFGTHFLNDPQSRNLNIAMQEFLRRVLLTTHANLDKTSQSKFEELWLAQASLLSCLGGFFSGNARLHRNAYNARSALCAFCIESWALPDYIEEDRPEGHDDSIWLSWCFNESVRRTGYAIWLLDSMLAYEMDYSPLLSLAHAKVPLPCPEIMFDARNPREWLTLSRLATPMPSLIVACELLYTKKHINIITGEYSRVLLIHAIFQRTWDIERYIRQPLSHLVPISSISSSSPSSSSAAATRSAIPTTTSSPSTTPPSILPSASLHSAWLNAACAALNVLHWGANACVAAQSGTEHPTILHLHLAHIALLAPLPHLARLAYHIAGITPFRCPADEEHARAVVLDWIRGEDAQDRARLAVIRAGGIFWHVRRYSSSGFYEPAAVFHATLVLWAYSFFARPAHYHHHHPSHPSHHPAHPVQSPSSDTEESEVINLDRPLDDELASAFVRRGARMRAYLTGVGGLADEGSAARVVRRGAGLYNYRRREERRREEREGNVMI</sequence>
<evidence type="ECO:0000256" key="2">
    <source>
        <dbReference type="ARBA" id="ARBA00022833"/>
    </source>
</evidence>
<proteinExistence type="predicted"/>
<evidence type="ECO:0000256" key="5">
    <source>
        <dbReference type="ARBA" id="ARBA00023242"/>
    </source>
</evidence>
<dbReference type="AlphaFoldDB" id="A0A6A6WAT4"/>
<evidence type="ECO:0000256" key="4">
    <source>
        <dbReference type="ARBA" id="ARBA00023163"/>
    </source>
</evidence>
<evidence type="ECO:0000313" key="8">
    <source>
        <dbReference type="EMBL" id="KAF2759675.1"/>
    </source>
</evidence>
<dbReference type="GO" id="GO:0008270">
    <property type="term" value="F:zinc ion binding"/>
    <property type="evidence" value="ECO:0007669"/>
    <property type="project" value="InterPro"/>
</dbReference>
<keyword evidence="2" id="KW-0862">Zinc</keyword>
<dbReference type="EMBL" id="ML996569">
    <property type="protein sequence ID" value="KAF2759675.1"/>
    <property type="molecule type" value="Genomic_DNA"/>
</dbReference>
<keyword evidence="3" id="KW-0805">Transcription regulation</keyword>
<feature type="compositionally biased region" description="Low complexity" evidence="6">
    <location>
        <begin position="74"/>
        <end position="88"/>
    </location>
</feature>
<dbReference type="OrthoDB" id="654211at2759"/>
<feature type="region of interest" description="Disordered" evidence="6">
    <location>
        <begin position="69"/>
        <end position="92"/>
    </location>
</feature>
<evidence type="ECO:0000256" key="3">
    <source>
        <dbReference type="ARBA" id="ARBA00023015"/>
    </source>
</evidence>
<keyword evidence="4" id="KW-0804">Transcription</keyword>
<feature type="compositionally biased region" description="Basic and acidic residues" evidence="6">
    <location>
        <begin position="16"/>
        <end position="38"/>
    </location>
</feature>
<name>A0A6A6WAT4_9PEZI</name>
<feature type="compositionally biased region" description="Basic residues" evidence="6">
    <location>
        <begin position="711"/>
        <end position="722"/>
    </location>
</feature>
<protein>
    <recommendedName>
        <fullName evidence="7">Xylanolytic transcriptional activator regulatory domain-containing protein</fullName>
    </recommendedName>
</protein>
<feature type="region of interest" description="Disordered" evidence="6">
    <location>
        <begin position="1"/>
        <end position="53"/>
    </location>
</feature>
<evidence type="ECO:0000256" key="6">
    <source>
        <dbReference type="SAM" id="MobiDB-lite"/>
    </source>
</evidence>
<dbReference type="GeneID" id="54490403"/>
<dbReference type="InterPro" id="IPR007219">
    <property type="entry name" value="XnlR_reg_dom"/>
</dbReference>
<evidence type="ECO:0000256" key="1">
    <source>
        <dbReference type="ARBA" id="ARBA00022723"/>
    </source>
</evidence>
<keyword evidence="1" id="KW-0479">Metal-binding</keyword>
<keyword evidence="5" id="KW-0539">Nucleus</keyword>
<feature type="region of interest" description="Disordered" evidence="6">
    <location>
        <begin position="533"/>
        <end position="564"/>
    </location>
</feature>
<keyword evidence="9" id="KW-1185">Reference proteome</keyword>
<feature type="region of interest" description="Disordered" evidence="6">
    <location>
        <begin position="711"/>
        <end position="737"/>
    </location>
</feature>
<reference evidence="8" key="1">
    <citation type="journal article" date="2020" name="Stud. Mycol.">
        <title>101 Dothideomycetes genomes: a test case for predicting lifestyles and emergence of pathogens.</title>
        <authorList>
            <person name="Haridas S."/>
            <person name="Albert R."/>
            <person name="Binder M."/>
            <person name="Bloem J."/>
            <person name="Labutti K."/>
            <person name="Salamov A."/>
            <person name="Andreopoulos B."/>
            <person name="Baker S."/>
            <person name="Barry K."/>
            <person name="Bills G."/>
            <person name="Bluhm B."/>
            <person name="Cannon C."/>
            <person name="Castanera R."/>
            <person name="Culley D."/>
            <person name="Daum C."/>
            <person name="Ezra D."/>
            <person name="Gonzalez J."/>
            <person name="Henrissat B."/>
            <person name="Kuo A."/>
            <person name="Liang C."/>
            <person name="Lipzen A."/>
            <person name="Lutzoni F."/>
            <person name="Magnuson J."/>
            <person name="Mondo S."/>
            <person name="Nolan M."/>
            <person name="Ohm R."/>
            <person name="Pangilinan J."/>
            <person name="Park H.-J."/>
            <person name="Ramirez L."/>
            <person name="Alfaro M."/>
            <person name="Sun H."/>
            <person name="Tritt A."/>
            <person name="Yoshinaga Y."/>
            <person name="Zwiers L.-H."/>
            <person name="Turgeon B."/>
            <person name="Goodwin S."/>
            <person name="Spatafora J."/>
            <person name="Crous P."/>
            <person name="Grigoriev I."/>
        </authorList>
    </citation>
    <scope>NUCLEOTIDE SEQUENCE</scope>
    <source>
        <strain evidence="8">CBS 121739</strain>
    </source>
</reference>
<dbReference type="Proteomes" id="UP000799437">
    <property type="component" value="Unassembled WGS sequence"/>
</dbReference>
<dbReference type="PANTHER" id="PTHR47660">
    <property type="entry name" value="TRANSCRIPTION FACTOR WITH C2H2 AND ZN(2)-CYS(6) DNA BINDING DOMAIN (EUROFUNG)-RELATED-RELATED"/>
    <property type="match status" value="1"/>
</dbReference>
<feature type="compositionally biased region" description="Low complexity" evidence="6">
    <location>
        <begin position="533"/>
        <end position="560"/>
    </location>
</feature>